<comment type="caution">
    <text evidence="1">The sequence shown here is derived from an EMBL/GenBank/DDBJ whole genome shotgun (WGS) entry which is preliminary data.</text>
</comment>
<accession>A0A9D4MSC7</accession>
<reference evidence="1" key="2">
    <citation type="submission" date="2020-11" db="EMBL/GenBank/DDBJ databases">
        <authorList>
            <person name="McCartney M.A."/>
            <person name="Auch B."/>
            <person name="Kono T."/>
            <person name="Mallez S."/>
            <person name="Becker A."/>
            <person name="Gohl D.M."/>
            <person name="Silverstein K.A.T."/>
            <person name="Koren S."/>
            <person name="Bechman K.B."/>
            <person name="Herman A."/>
            <person name="Abrahante J.E."/>
            <person name="Garbe J."/>
        </authorList>
    </citation>
    <scope>NUCLEOTIDE SEQUENCE</scope>
    <source>
        <strain evidence="1">Duluth1</strain>
        <tissue evidence="1">Whole animal</tissue>
    </source>
</reference>
<gene>
    <name evidence="1" type="ORF">DPMN_004808</name>
</gene>
<organism evidence="1 2">
    <name type="scientific">Dreissena polymorpha</name>
    <name type="common">Zebra mussel</name>
    <name type="synonym">Mytilus polymorpha</name>
    <dbReference type="NCBI Taxonomy" id="45954"/>
    <lineage>
        <taxon>Eukaryota</taxon>
        <taxon>Metazoa</taxon>
        <taxon>Spiralia</taxon>
        <taxon>Lophotrochozoa</taxon>
        <taxon>Mollusca</taxon>
        <taxon>Bivalvia</taxon>
        <taxon>Autobranchia</taxon>
        <taxon>Heteroconchia</taxon>
        <taxon>Euheterodonta</taxon>
        <taxon>Imparidentia</taxon>
        <taxon>Neoheterodontei</taxon>
        <taxon>Myida</taxon>
        <taxon>Dreissenoidea</taxon>
        <taxon>Dreissenidae</taxon>
        <taxon>Dreissena</taxon>
    </lineage>
</organism>
<dbReference type="AlphaFoldDB" id="A0A9D4MSC7"/>
<keyword evidence="2" id="KW-1185">Reference proteome</keyword>
<dbReference type="Proteomes" id="UP000828390">
    <property type="component" value="Unassembled WGS sequence"/>
</dbReference>
<evidence type="ECO:0000313" key="1">
    <source>
        <dbReference type="EMBL" id="KAH3880886.1"/>
    </source>
</evidence>
<proteinExistence type="predicted"/>
<evidence type="ECO:0000313" key="2">
    <source>
        <dbReference type="Proteomes" id="UP000828390"/>
    </source>
</evidence>
<reference evidence="1" key="1">
    <citation type="journal article" date="2019" name="bioRxiv">
        <title>The Genome of the Zebra Mussel, Dreissena polymorpha: A Resource for Invasive Species Research.</title>
        <authorList>
            <person name="McCartney M.A."/>
            <person name="Auch B."/>
            <person name="Kono T."/>
            <person name="Mallez S."/>
            <person name="Zhang Y."/>
            <person name="Obille A."/>
            <person name="Becker A."/>
            <person name="Abrahante J.E."/>
            <person name="Garbe J."/>
            <person name="Badalamenti J.P."/>
            <person name="Herman A."/>
            <person name="Mangelson H."/>
            <person name="Liachko I."/>
            <person name="Sullivan S."/>
            <person name="Sone E.D."/>
            <person name="Koren S."/>
            <person name="Silverstein K.A.T."/>
            <person name="Beckman K.B."/>
            <person name="Gohl D.M."/>
        </authorList>
    </citation>
    <scope>NUCLEOTIDE SEQUENCE</scope>
    <source>
        <strain evidence="1">Duluth1</strain>
        <tissue evidence="1">Whole animal</tissue>
    </source>
</reference>
<name>A0A9D4MSC7_DREPO</name>
<dbReference type="EMBL" id="JAIWYP010000001">
    <property type="protein sequence ID" value="KAH3880886.1"/>
    <property type="molecule type" value="Genomic_DNA"/>
</dbReference>
<sequence>MCRLYIFNKRRIAEVEDMLLEAYQNRPEWDGDLKSFVPHCLTLRESLQKGKFCLHCK</sequence>
<protein>
    <submittedName>
        <fullName evidence="1">Uncharacterized protein</fullName>
    </submittedName>
</protein>